<evidence type="ECO:0000313" key="1">
    <source>
        <dbReference type="EMBL" id="WIA09758.1"/>
    </source>
</evidence>
<protein>
    <recommendedName>
        <fullName evidence="3">Tyrosine-protein kinase ephrin type A/B receptor-like domain-containing protein</fullName>
    </recommendedName>
</protein>
<reference evidence="1 2" key="1">
    <citation type="submission" date="2023-05" db="EMBL/GenBank/DDBJ databases">
        <title>A 100% complete, gapless, phased diploid assembly of the Scenedesmus obliquus UTEX 3031 genome.</title>
        <authorList>
            <person name="Biondi T.C."/>
            <person name="Hanschen E.R."/>
            <person name="Kwon T."/>
            <person name="Eng W."/>
            <person name="Kruse C.P.S."/>
            <person name="Koehler S.I."/>
            <person name="Kunde Y."/>
            <person name="Gleasner C.D."/>
            <person name="You Mak K.T."/>
            <person name="Polle J."/>
            <person name="Hovde B.T."/>
            <person name="Starkenburg S.R."/>
        </authorList>
    </citation>
    <scope>NUCLEOTIDE SEQUENCE [LARGE SCALE GENOMIC DNA]</scope>
    <source>
        <strain evidence="1 2">DOE0152z</strain>
    </source>
</reference>
<evidence type="ECO:0000313" key="2">
    <source>
        <dbReference type="Proteomes" id="UP001244341"/>
    </source>
</evidence>
<sequence length="710" mass="71452">MDQAGMMTCFRCISNLQALLDGDCGCRPGRYLVNSGGSLTCQLCPRGSWCPGGSAAAGPVTRPCSLDGSMTTARSGGAQQADCVNSPGYYYIAATSSAAPCPANTYSVGLRYQPACTSCAGGFMTDPNALPAPGSLFTSGEACKLKPGFFMRSPSMPLAVPCPNGSYNAGNNRVYGCTKCAADHVTTDGPQKTSAADCRILERGYEAKTVAGSGEITEAQPCRLNAWCPGNVAAPGWTKCPAKKWTRAAGSYSEQQCLVPPGYYLPDGGGDIQQCATGANGTYKAGWGPARACTPCGSGIFSGGNGSADVFDPDTQTTLTTALAVNASACFVYPGMGMQRALKMVKDYYGYAGSVCRRNTGINSGSNFGRTSVTRGLVVAPCMRCAGVPYGAYNETGGYTGCALPEGYAAVSVGGSIIYTTTAFSWARVRTVTPCPKGWWCVGGDPSRNVTAKPVQCPDGLTTAAAGAISAAACTSSMCEASNSEWQQASSSCICSAGYVPAIGTSYALGNLTCEPCAAGTAAAANEAVCAACGGNKYSAAAAGACVSCPGSTVANTGHTACECPAGYAPAESTSWANGNLTSAGTFPSLTCSACDYEPNAPSALAAGATNSSSISVTFNTNNAGIVGPKVAATFELRCFLAARTATCATASPDAVASVTADTAATQSISISSGLPGTDALYGCFVVAFNSYAAGGVCSGSSVQVTKPAA</sequence>
<dbReference type="Proteomes" id="UP001244341">
    <property type="component" value="Chromosome 1b"/>
</dbReference>
<organism evidence="1 2">
    <name type="scientific">Tetradesmus obliquus</name>
    <name type="common">Green alga</name>
    <name type="synonym">Acutodesmus obliquus</name>
    <dbReference type="NCBI Taxonomy" id="3088"/>
    <lineage>
        <taxon>Eukaryota</taxon>
        <taxon>Viridiplantae</taxon>
        <taxon>Chlorophyta</taxon>
        <taxon>core chlorophytes</taxon>
        <taxon>Chlorophyceae</taxon>
        <taxon>CS clade</taxon>
        <taxon>Sphaeropleales</taxon>
        <taxon>Scenedesmaceae</taxon>
        <taxon>Tetradesmus</taxon>
    </lineage>
</organism>
<name>A0ABY8TMZ8_TETOB</name>
<evidence type="ECO:0008006" key="3">
    <source>
        <dbReference type="Google" id="ProtNLM"/>
    </source>
</evidence>
<proteinExistence type="predicted"/>
<dbReference type="EMBL" id="CP126208">
    <property type="protein sequence ID" value="WIA09758.1"/>
    <property type="molecule type" value="Genomic_DNA"/>
</dbReference>
<keyword evidence="2" id="KW-1185">Reference proteome</keyword>
<dbReference type="InterPro" id="IPR009030">
    <property type="entry name" value="Growth_fac_rcpt_cys_sf"/>
</dbReference>
<accession>A0ABY8TMZ8</accession>
<gene>
    <name evidence="1" type="ORF">OEZ85_009136</name>
</gene>
<dbReference type="SUPFAM" id="SSF57184">
    <property type="entry name" value="Growth factor receptor domain"/>
    <property type="match status" value="2"/>
</dbReference>
<dbReference type="SMART" id="SM01411">
    <property type="entry name" value="Ephrin_rec_like"/>
    <property type="match status" value="7"/>
</dbReference>